<reference evidence="1 2" key="1">
    <citation type="submission" date="2016-02" db="EMBL/GenBank/DDBJ databases">
        <title>Genome analysis of coral dinoflagellate symbionts highlights evolutionary adaptations to a symbiotic lifestyle.</title>
        <authorList>
            <person name="Aranda M."/>
            <person name="Li Y."/>
            <person name="Liew Y.J."/>
            <person name="Baumgarten S."/>
            <person name="Simakov O."/>
            <person name="Wilson M."/>
            <person name="Piel J."/>
            <person name="Ashoor H."/>
            <person name="Bougouffa S."/>
            <person name="Bajic V.B."/>
            <person name="Ryu T."/>
            <person name="Ravasi T."/>
            <person name="Bayer T."/>
            <person name="Micklem G."/>
            <person name="Kim H."/>
            <person name="Bhak J."/>
            <person name="Lajeunesse T.C."/>
            <person name="Voolstra C.R."/>
        </authorList>
    </citation>
    <scope>NUCLEOTIDE SEQUENCE [LARGE SCALE GENOMIC DNA]</scope>
    <source>
        <strain evidence="1 2">CCMP2467</strain>
    </source>
</reference>
<proteinExistence type="predicted"/>
<evidence type="ECO:0000313" key="2">
    <source>
        <dbReference type="Proteomes" id="UP000186817"/>
    </source>
</evidence>
<evidence type="ECO:0000313" key="1">
    <source>
        <dbReference type="EMBL" id="OLP73236.1"/>
    </source>
</evidence>
<dbReference type="OrthoDB" id="423056at2759"/>
<feature type="non-terminal residue" evidence="1">
    <location>
        <position position="352"/>
    </location>
</feature>
<keyword evidence="2" id="KW-1185">Reference proteome</keyword>
<comment type="caution">
    <text evidence="1">The sequence shown here is derived from an EMBL/GenBank/DDBJ whole genome shotgun (WGS) entry which is preliminary data.</text>
</comment>
<protein>
    <submittedName>
        <fullName evidence="1">Uncharacterized protein</fullName>
    </submittedName>
</protein>
<dbReference type="EMBL" id="LSRX01005972">
    <property type="protein sequence ID" value="OLP73236.1"/>
    <property type="molecule type" value="Genomic_DNA"/>
</dbReference>
<name>A0A1Q9BRC9_SYMMI</name>
<dbReference type="Proteomes" id="UP000186817">
    <property type="component" value="Unassembled WGS sequence"/>
</dbReference>
<sequence length="352" mass="38941">MLSSFPSTGELEQNFSVSEMLTSGRKSGLALHNLRNMMKCRLDGLAPAEFVVSYQESAGSLSEERPSQDAVSTQRRFLTLFGGGKNGRSHDLPRRQKRLRTLDDVSVVDGKENLASLKRKRCAQLQAFEPEEKPDAQQLAEQARDAAMVVKARPEFKQLAERLSTLAEAKRRQFIEDANLASGTIAAKYQEALQKERKLKAELHELAQKGHVLDPSQQAALDAAGVALVIQEQDRQADFTGLRTEVLVWDGTEDQIACLMSKQQIIWFAGSVSREMAMMMPGSHDISGFVTGSRLLGGFVASETWLLACQKSGSLLQPHLRLCGAVFSKRYIEMYIHKSAGEQGTDMARLVV</sequence>
<dbReference type="AlphaFoldDB" id="A0A1Q9BRC9"/>
<gene>
    <name evidence="1" type="ORF">AK812_SmicGene47600</name>
</gene>
<organism evidence="1 2">
    <name type="scientific">Symbiodinium microadriaticum</name>
    <name type="common">Dinoflagellate</name>
    <name type="synonym">Zooxanthella microadriatica</name>
    <dbReference type="NCBI Taxonomy" id="2951"/>
    <lineage>
        <taxon>Eukaryota</taxon>
        <taxon>Sar</taxon>
        <taxon>Alveolata</taxon>
        <taxon>Dinophyceae</taxon>
        <taxon>Suessiales</taxon>
        <taxon>Symbiodiniaceae</taxon>
        <taxon>Symbiodinium</taxon>
    </lineage>
</organism>
<accession>A0A1Q9BRC9</accession>